<accession>N1PBW2</accession>
<dbReference type="Proteomes" id="UP000016933">
    <property type="component" value="Unassembled WGS sequence"/>
</dbReference>
<evidence type="ECO:0000313" key="1">
    <source>
        <dbReference type="EMBL" id="EME39833.1"/>
    </source>
</evidence>
<organism evidence="1 2">
    <name type="scientific">Dothistroma septosporum (strain NZE10 / CBS 128990)</name>
    <name type="common">Red band needle blight fungus</name>
    <name type="synonym">Mycosphaerella pini</name>
    <dbReference type="NCBI Taxonomy" id="675120"/>
    <lineage>
        <taxon>Eukaryota</taxon>
        <taxon>Fungi</taxon>
        <taxon>Dikarya</taxon>
        <taxon>Ascomycota</taxon>
        <taxon>Pezizomycotina</taxon>
        <taxon>Dothideomycetes</taxon>
        <taxon>Dothideomycetidae</taxon>
        <taxon>Mycosphaerellales</taxon>
        <taxon>Mycosphaerellaceae</taxon>
        <taxon>Dothistroma</taxon>
    </lineage>
</organism>
<evidence type="ECO:0000313" key="2">
    <source>
        <dbReference type="Proteomes" id="UP000016933"/>
    </source>
</evidence>
<proteinExistence type="predicted"/>
<gene>
    <name evidence="1" type="ORF">DOTSEDRAFT_74664</name>
</gene>
<dbReference type="AlphaFoldDB" id="N1PBW2"/>
<reference evidence="1 2" key="2">
    <citation type="journal article" date="2012" name="PLoS Pathog.">
        <title>Diverse lifestyles and strategies of plant pathogenesis encoded in the genomes of eighteen Dothideomycetes fungi.</title>
        <authorList>
            <person name="Ohm R.A."/>
            <person name="Feau N."/>
            <person name="Henrissat B."/>
            <person name="Schoch C.L."/>
            <person name="Horwitz B.A."/>
            <person name="Barry K.W."/>
            <person name="Condon B.J."/>
            <person name="Copeland A.C."/>
            <person name="Dhillon B."/>
            <person name="Glaser F."/>
            <person name="Hesse C.N."/>
            <person name="Kosti I."/>
            <person name="LaButti K."/>
            <person name="Lindquist E.A."/>
            <person name="Lucas S."/>
            <person name="Salamov A.A."/>
            <person name="Bradshaw R.E."/>
            <person name="Ciuffetti L."/>
            <person name="Hamelin R.C."/>
            <person name="Kema G.H.J."/>
            <person name="Lawrence C."/>
            <person name="Scott J.A."/>
            <person name="Spatafora J.W."/>
            <person name="Turgeon B.G."/>
            <person name="de Wit P.J.G.M."/>
            <person name="Zhong S."/>
            <person name="Goodwin S.B."/>
            <person name="Grigoriev I.V."/>
        </authorList>
    </citation>
    <scope>NUCLEOTIDE SEQUENCE [LARGE SCALE GENOMIC DNA]</scope>
    <source>
        <strain evidence="2">NZE10 / CBS 128990</strain>
    </source>
</reference>
<reference evidence="2" key="1">
    <citation type="journal article" date="2012" name="PLoS Genet.">
        <title>The genomes of the fungal plant pathogens Cladosporium fulvum and Dothistroma septosporum reveal adaptation to different hosts and lifestyles but also signatures of common ancestry.</title>
        <authorList>
            <person name="de Wit P.J.G.M."/>
            <person name="van der Burgt A."/>
            <person name="Oekmen B."/>
            <person name="Stergiopoulos I."/>
            <person name="Abd-Elsalam K.A."/>
            <person name="Aerts A.L."/>
            <person name="Bahkali A.H."/>
            <person name="Beenen H.G."/>
            <person name="Chettri P."/>
            <person name="Cox M.P."/>
            <person name="Datema E."/>
            <person name="de Vries R.P."/>
            <person name="Dhillon B."/>
            <person name="Ganley A.R."/>
            <person name="Griffiths S.A."/>
            <person name="Guo Y."/>
            <person name="Hamelin R.C."/>
            <person name="Henrissat B."/>
            <person name="Kabir M.S."/>
            <person name="Jashni M.K."/>
            <person name="Kema G."/>
            <person name="Klaubauf S."/>
            <person name="Lapidus A."/>
            <person name="Levasseur A."/>
            <person name="Lindquist E."/>
            <person name="Mehrabi R."/>
            <person name="Ohm R.A."/>
            <person name="Owen T.J."/>
            <person name="Salamov A."/>
            <person name="Schwelm A."/>
            <person name="Schijlen E."/>
            <person name="Sun H."/>
            <person name="van den Burg H.A."/>
            <person name="van Ham R.C.H.J."/>
            <person name="Zhang S."/>
            <person name="Goodwin S.B."/>
            <person name="Grigoriev I.V."/>
            <person name="Collemare J."/>
            <person name="Bradshaw R.E."/>
        </authorList>
    </citation>
    <scope>NUCLEOTIDE SEQUENCE [LARGE SCALE GENOMIC DNA]</scope>
    <source>
        <strain evidence="2">NZE10 / CBS 128990</strain>
    </source>
</reference>
<protein>
    <submittedName>
        <fullName evidence="1">Uncharacterized protein</fullName>
    </submittedName>
</protein>
<dbReference type="EMBL" id="KB446544">
    <property type="protein sequence ID" value="EME39833.1"/>
    <property type="molecule type" value="Genomic_DNA"/>
</dbReference>
<name>N1PBW2_DOTSN</name>
<dbReference type="HOGENOM" id="CLU_2589723_0_0_1"/>
<sequence length="80" mass="8754">MACPLRDRATVQLLEGGSWCKVYGVCFESRTPPLLTQLVAEIYDSLLVTGGRGGSRRLTASSFVVFIDLPEIAVRLRSPL</sequence>
<keyword evidence="2" id="KW-1185">Reference proteome</keyword>